<proteinExistence type="predicted"/>
<evidence type="ECO:0000313" key="3">
    <source>
        <dbReference type="EMBL" id="CAG8548202.1"/>
    </source>
</evidence>
<comment type="caution">
    <text evidence="3">The sequence shown here is derived from an EMBL/GenBank/DDBJ whole genome shotgun (WGS) entry which is preliminary data.</text>
</comment>
<feature type="compositionally biased region" description="Basic and acidic residues" evidence="1">
    <location>
        <begin position="32"/>
        <end position="54"/>
    </location>
</feature>
<evidence type="ECO:0000256" key="2">
    <source>
        <dbReference type="SAM" id="SignalP"/>
    </source>
</evidence>
<feature type="signal peptide" evidence="2">
    <location>
        <begin position="1"/>
        <end position="27"/>
    </location>
</feature>
<sequence length="106" mass="11761">MAKSALICFILVSVALLILVNTPFNNAAPIERSYEKDDKKDDKKDHKKDGGDHQTQKDIRYCFIDNDGKTKITDNAVYLCQGGLNAYDSKVGDNTNVGNFGPYQNS</sequence>
<dbReference type="EMBL" id="CAJVPL010001031">
    <property type="protein sequence ID" value="CAG8548202.1"/>
    <property type="molecule type" value="Genomic_DNA"/>
</dbReference>
<evidence type="ECO:0000313" key="4">
    <source>
        <dbReference type="Proteomes" id="UP000789831"/>
    </source>
</evidence>
<dbReference type="Proteomes" id="UP000789831">
    <property type="component" value="Unassembled WGS sequence"/>
</dbReference>
<feature type="chain" id="PRO_5040242395" evidence="2">
    <location>
        <begin position="28"/>
        <end position="106"/>
    </location>
</feature>
<reference evidence="3" key="1">
    <citation type="submission" date="2021-06" db="EMBL/GenBank/DDBJ databases">
        <authorList>
            <person name="Kallberg Y."/>
            <person name="Tangrot J."/>
            <person name="Rosling A."/>
        </authorList>
    </citation>
    <scope>NUCLEOTIDE SEQUENCE</scope>
    <source>
        <strain evidence="3">MT106</strain>
    </source>
</reference>
<protein>
    <submittedName>
        <fullName evidence="3">2656_t:CDS:1</fullName>
    </submittedName>
</protein>
<feature type="region of interest" description="Disordered" evidence="1">
    <location>
        <begin position="30"/>
        <end position="54"/>
    </location>
</feature>
<keyword evidence="4" id="KW-1185">Reference proteome</keyword>
<accession>A0A9N9FPB3</accession>
<organism evidence="3 4">
    <name type="scientific">Ambispora gerdemannii</name>
    <dbReference type="NCBI Taxonomy" id="144530"/>
    <lineage>
        <taxon>Eukaryota</taxon>
        <taxon>Fungi</taxon>
        <taxon>Fungi incertae sedis</taxon>
        <taxon>Mucoromycota</taxon>
        <taxon>Glomeromycotina</taxon>
        <taxon>Glomeromycetes</taxon>
        <taxon>Archaeosporales</taxon>
        <taxon>Ambisporaceae</taxon>
        <taxon>Ambispora</taxon>
    </lineage>
</organism>
<name>A0A9N9FPB3_9GLOM</name>
<evidence type="ECO:0000256" key="1">
    <source>
        <dbReference type="SAM" id="MobiDB-lite"/>
    </source>
</evidence>
<dbReference type="AlphaFoldDB" id="A0A9N9FPB3"/>
<gene>
    <name evidence="3" type="ORF">AGERDE_LOCUS6529</name>
</gene>
<keyword evidence="2" id="KW-0732">Signal</keyword>